<gene>
    <name evidence="6" type="ORF">P174DRAFT_454113</name>
</gene>
<dbReference type="PANTHER" id="PTHR47338">
    <property type="entry name" value="ZN(II)2CYS6 TRANSCRIPTION FACTOR (EUROFUNG)-RELATED"/>
    <property type="match status" value="1"/>
</dbReference>
<dbReference type="CDD" id="cd12148">
    <property type="entry name" value="fungal_TF_MHR"/>
    <property type="match status" value="1"/>
</dbReference>
<dbReference type="GO" id="GO:0005634">
    <property type="term" value="C:nucleus"/>
    <property type="evidence" value="ECO:0007669"/>
    <property type="project" value="UniProtKB-SubCell"/>
</dbReference>
<evidence type="ECO:0000256" key="2">
    <source>
        <dbReference type="ARBA" id="ARBA00022723"/>
    </source>
</evidence>
<organism evidence="6 7">
    <name type="scientific">Aspergillus novofumigatus (strain IBT 16806)</name>
    <dbReference type="NCBI Taxonomy" id="1392255"/>
    <lineage>
        <taxon>Eukaryota</taxon>
        <taxon>Fungi</taxon>
        <taxon>Dikarya</taxon>
        <taxon>Ascomycota</taxon>
        <taxon>Pezizomycotina</taxon>
        <taxon>Eurotiomycetes</taxon>
        <taxon>Eurotiomycetidae</taxon>
        <taxon>Eurotiales</taxon>
        <taxon>Aspergillaceae</taxon>
        <taxon>Aspergillus</taxon>
        <taxon>Aspergillus subgen. Fumigati</taxon>
    </lineage>
</organism>
<dbReference type="AlphaFoldDB" id="A0A2I1C149"/>
<comment type="caution">
    <text evidence="6">The sequence shown here is derived from an EMBL/GenBank/DDBJ whole genome shotgun (WGS) entry which is preliminary data.</text>
</comment>
<sequence>MPSASVFLAKAVLNRLPANRLRIRILNARRLNSQSSTEPQTRDKGVDGFLADDGPVAVLVHEYLSKIHGRPHSIFHAATLWKDIRDWQASRALILAICAMGAHVSNEPSLRSLAPLLMAESKRLLQINPEHVCLDNIQTCILVAIYAWRMQTLRQNSYSSVSFS</sequence>
<dbReference type="PANTHER" id="PTHR47338:SF27">
    <property type="entry name" value="ZN(II)2CYS6 TRANSCRIPTION FACTOR (EUROFUNG)"/>
    <property type="match status" value="1"/>
</dbReference>
<keyword evidence="7" id="KW-1185">Reference proteome</keyword>
<proteinExistence type="predicted"/>
<dbReference type="GO" id="GO:0000981">
    <property type="term" value="F:DNA-binding transcription factor activity, RNA polymerase II-specific"/>
    <property type="evidence" value="ECO:0007669"/>
    <property type="project" value="InterPro"/>
</dbReference>
<dbReference type="EMBL" id="MSZS01000007">
    <property type="protein sequence ID" value="PKX91313.1"/>
    <property type="molecule type" value="Genomic_DNA"/>
</dbReference>
<accession>A0A2I1C149</accession>
<keyword evidence="4" id="KW-0804">Transcription</keyword>
<dbReference type="OrthoDB" id="1924787at2759"/>
<keyword evidence="5" id="KW-0539">Nucleus</keyword>
<keyword evidence="3" id="KW-0805">Transcription regulation</keyword>
<evidence type="ECO:0000256" key="1">
    <source>
        <dbReference type="ARBA" id="ARBA00004123"/>
    </source>
</evidence>
<reference evidence="7" key="1">
    <citation type="journal article" date="2018" name="Proc. Natl. Acad. Sci. U.S.A.">
        <title>Linking secondary metabolites to gene clusters through genome sequencing of six diverse Aspergillus species.</title>
        <authorList>
            <person name="Kaerboelling I."/>
            <person name="Vesth T.C."/>
            <person name="Frisvad J.C."/>
            <person name="Nybo J.L."/>
            <person name="Theobald S."/>
            <person name="Kuo A."/>
            <person name="Bowyer P."/>
            <person name="Matsuda Y."/>
            <person name="Mondo S."/>
            <person name="Lyhne E.K."/>
            <person name="Kogle M.E."/>
            <person name="Clum A."/>
            <person name="Lipzen A."/>
            <person name="Salamov A."/>
            <person name="Ngan C.Y."/>
            <person name="Daum C."/>
            <person name="Chiniquy J."/>
            <person name="Barry K."/>
            <person name="LaButti K."/>
            <person name="Haridas S."/>
            <person name="Simmons B.A."/>
            <person name="Magnuson J.K."/>
            <person name="Mortensen U.H."/>
            <person name="Larsen T.O."/>
            <person name="Grigoriev I.V."/>
            <person name="Baker S.E."/>
            <person name="Andersen M.R."/>
        </authorList>
    </citation>
    <scope>NUCLEOTIDE SEQUENCE [LARGE SCALE GENOMIC DNA]</scope>
    <source>
        <strain evidence="7">IBT 16806</strain>
    </source>
</reference>
<comment type="subcellular location">
    <subcellularLocation>
        <location evidence="1">Nucleus</location>
    </subcellularLocation>
</comment>
<evidence type="ECO:0000256" key="4">
    <source>
        <dbReference type="ARBA" id="ARBA00023163"/>
    </source>
</evidence>
<dbReference type="RefSeq" id="XP_024679908.1">
    <property type="nucleotide sequence ID" value="XM_024829209.1"/>
</dbReference>
<name>A0A2I1C149_ASPN1</name>
<dbReference type="Proteomes" id="UP000234474">
    <property type="component" value="Unassembled WGS sequence"/>
</dbReference>
<evidence type="ECO:0000313" key="7">
    <source>
        <dbReference type="Proteomes" id="UP000234474"/>
    </source>
</evidence>
<dbReference type="InterPro" id="IPR050815">
    <property type="entry name" value="TF_fung"/>
</dbReference>
<dbReference type="VEuPathDB" id="FungiDB:P174DRAFT_454113"/>
<dbReference type="GO" id="GO:0046872">
    <property type="term" value="F:metal ion binding"/>
    <property type="evidence" value="ECO:0007669"/>
    <property type="project" value="UniProtKB-KW"/>
</dbReference>
<evidence type="ECO:0000313" key="6">
    <source>
        <dbReference type="EMBL" id="PKX91313.1"/>
    </source>
</evidence>
<dbReference type="GeneID" id="36536535"/>
<evidence type="ECO:0000256" key="5">
    <source>
        <dbReference type="ARBA" id="ARBA00023242"/>
    </source>
</evidence>
<dbReference type="STRING" id="1392255.A0A2I1C149"/>
<keyword evidence="2" id="KW-0479">Metal-binding</keyword>
<protein>
    <submittedName>
        <fullName evidence="6">Uncharacterized protein</fullName>
    </submittedName>
</protein>
<evidence type="ECO:0000256" key="3">
    <source>
        <dbReference type="ARBA" id="ARBA00023015"/>
    </source>
</evidence>